<dbReference type="NCBIfam" id="TIGR02492">
    <property type="entry name" value="flgK_ends"/>
    <property type="match status" value="1"/>
</dbReference>
<dbReference type="EMBL" id="AVPG01000014">
    <property type="protein sequence ID" value="KGX86314.1"/>
    <property type="molecule type" value="Genomic_DNA"/>
</dbReference>
<dbReference type="InterPro" id="IPR010930">
    <property type="entry name" value="Flg_bb/hook_C_dom"/>
</dbReference>
<dbReference type="PRINTS" id="PR01005">
    <property type="entry name" value="FLGHOOKAP1"/>
</dbReference>
<feature type="coiled-coil region" evidence="8">
    <location>
        <begin position="158"/>
        <end position="199"/>
    </location>
</feature>
<dbReference type="OrthoDB" id="9802553at2"/>
<evidence type="ECO:0000256" key="4">
    <source>
        <dbReference type="ARBA" id="ARBA00016244"/>
    </source>
</evidence>
<feature type="domain" description="Flagellar basal body rod protein N-terminal" evidence="10">
    <location>
        <begin position="7"/>
        <end position="36"/>
    </location>
</feature>
<dbReference type="GO" id="GO:0005198">
    <property type="term" value="F:structural molecule activity"/>
    <property type="evidence" value="ECO:0007669"/>
    <property type="project" value="UniProtKB-UniRule"/>
</dbReference>
<dbReference type="Proteomes" id="UP000030401">
    <property type="component" value="Unassembled WGS sequence"/>
</dbReference>
<dbReference type="InterPro" id="IPR001444">
    <property type="entry name" value="Flag_bb_rod_N"/>
</dbReference>
<dbReference type="InterPro" id="IPR053927">
    <property type="entry name" value="FlgK_helical"/>
</dbReference>
<dbReference type="RefSeq" id="WP_036834542.1">
    <property type="nucleotide sequence ID" value="NZ_AVPG01000014.1"/>
</dbReference>
<dbReference type="eggNOG" id="COG4786">
    <property type="taxonomic scope" value="Bacteria"/>
</dbReference>
<keyword evidence="6 7" id="KW-0975">Bacterial flagellum</keyword>
<gene>
    <name evidence="7" type="primary">flgK</name>
    <name evidence="13" type="ORF">N784_05030</name>
</gene>
<dbReference type="AlphaFoldDB" id="A0A0A5G2P6"/>
<dbReference type="GO" id="GO:0005576">
    <property type="term" value="C:extracellular region"/>
    <property type="evidence" value="ECO:0007669"/>
    <property type="project" value="UniProtKB-SubCell"/>
</dbReference>
<evidence type="ECO:0000256" key="8">
    <source>
        <dbReference type="SAM" id="Coils"/>
    </source>
</evidence>
<evidence type="ECO:0000256" key="5">
    <source>
        <dbReference type="ARBA" id="ARBA00022525"/>
    </source>
</evidence>
<dbReference type="GO" id="GO:0044780">
    <property type="term" value="P:bacterial-type flagellum assembly"/>
    <property type="evidence" value="ECO:0007669"/>
    <property type="project" value="InterPro"/>
</dbReference>
<evidence type="ECO:0000256" key="7">
    <source>
        <dbReference type="RuleBase" id="RU362065"/>
    </source>
</evidence>
<dbReference type="STRING" id="1385512.N784_05030"/>
<name>A0A0A5G2P6_9BACI</name>
<evidence type="ECO:0000259" key="12">
    <source>
        <dbReference type="Pfam" id="PF22638"/>
    </source>
</evidence>
<evidence type="ECO:0000256" key="6">
    <source>
        <dbReference type="ARBA" id="ARBA00023143"/>
    </source>
</evidence>
<evidence type="ECO:0000259" key="11">
    <source>
        <dbReference type="Pfam" id="PF06429"/>
    </source>
</evidence>
<evidence type="ECO:0000256" key="1">
    <source>
        <dbReference type="ARBA" id="ARBA00004365"/>
    </source>
</evidence>
<dbReference type="GO" id="GO:0009424">
    <property type="term" value="C:bacterial-type flagellum hook"/>
    <property type="evidence" value="ECO:0007669"/>
    <property type="project" value="UniProtKB-UniRule"/>
</dbReference>
<evidence type="ECO:0000256" key="3">
    <source>
        <dbReference type="ARBA" id="ARBA00009677"/>
    </source>
</evidence>
<evidence type="ECO:0000259" key="10">
    <source>
        <dbReference type="Pfam" id="PF00460"/>
    </source>
</evidence>
<dbReference type="Pfam" id="PF22638">
    <property type="entry name" value="FlgK_D1"/>
    <property type="match status" value="1"/>
</dbReference>
<proteinExistence type="inferred from homology"/>
<sequence length="515" mass="56980">MSTFQGLEISIRGMYAQQSALYTTGHNISNANTYGYSRQRVNFEQTGPYPPASRNRPQIPGQVGSGVEIGSVQRVRDQFLDEQYRLENSKVGYYHTRSEGLIKMEEVMNEPSDFGLSKTMDEFWKAWQDLANNPEDAGARAQVKQRGIAVAETFNFLYGSLTSIRNDYKNELEVAQNEINSLAKQIHEVNKEISEVEAHGYVPNDLYDERDRLVDKLSDYGNIKVTETQTSDKASAITEGTYTVEFVDAEGNPIFTDAEGNGIPLVDGTNGYNELSINMDGNEDSVRTLELGGSSVQAQHFASEGKLLGLMETYGMDVDGEAVGTYPDMMDELDTMAYTFAKAFNEVHRGGYGLNEIQNGADEEINFFDEPDDVEGFADRIRVSDDIIDDPNNIAAAASMNSGDGGNAQLLADVRNEKLDYDGDGEPDSTFDSYYQGVIGEMGIQSSEAQRLRHNSETLRLSAGTRRQSVSGVSLDEEMSNMIKFQHAYNAAARNLTTIDETLDKIINGMGRVGR</sequence>
<comment type="similarity">
    <text evidence="3 7">Belongs to the flagella basal body rod proteins family.</text>
</comment>
<evidence type="ECO:0000256" key="9">
    <source>
        <dbReference type="SAM" id="MobiDB-lite"/>
    </source>
</evidence>
<comment type="caution">
    <text evidence="13">The sequence shown here is derived from an EMBL/GenBank/DDBJ whole genome shotgun (WGS) entry which is preliminary data.</text>
</comment>
<comment type="subcellular location">
    <subcellularLocation>
        <location evidence="1 7">Bacterial flagellum</location>
    </subcellularLocation>
    <subcellularLocation>
        <location evidence="2 7">Secreted</location>
    </subcellularLocation>
</comment>
<protein>
    <recommendedName>
        <fullName evidence="4 7">Flagellar hook-associated protein 1</fullName>
        <shortName evidence="7">HAP1</shortName>
    </recommendedName>
</protein>
<feature type="region of interest" description="Disordered" evidence="9">
    <location>
        <begin position="43"/>
        <end position="65"/>
    </location>
</feature>
<dbReference type="SUPFAM" id="SSF64518">
    <property type="entry name" value="Phase 1 flagellin"/>
    <property type="match status" value="1"/>
</dbReference>
<accession>A0A0A5G2P6</accession>
<dbReference type="PANTHER" id="PTHR30033:SF1">
    <property type="entry name" value="FLAGELLAR HOOK-ASSOCIATED PROTEIN 1"/>
    <property type="match status" value="1"/>
</dbReference>
<evidence type="ECO:0000256" key="2">
    <source>
        <dbReference type="ARBA" id="ARBA00004613"/>
    </source>
</evidence>
<evidence type="ECO:0000313" key="14">
    <source>
        <dbReference type="Proteomes" id="UP000030401"/>
    </source>
</evidence>
<feature type="domain" description="Flagellar hook-associated protein FlgK helical" evidence="12">
    <location>
        <begin position="103"/>
        <end position="360"/>
    </location>
</feature>
<keyword evidence="14" id="KW-1185">Reference proteome</keyword>
<dbReference type="PANTHER" id="PTHR30033">
    <property type="entry name" value="FLAGELLAR HOOK-ASSOCIATED PROTEIN 1"/>
    <property type="match status" value="1"/>
</dbReference>
<dbReference type="InterPro" id="IPR002371">
    <property type="entry name" value="FlgK"/>
</dbReference>
<organism evidence="13 14">
    <name type="scientific">Pontibacillus litoralis JSM 072002</name>
    <dbReference type="NCBI Taxonomy" id="1385512"/>
    <lineage>
        <taxon>Bacteria</taxon>
        <taxon>Bacillati</taxon>
        <taxon>Bacillota</taxon>
        <taxon>Bacilli</taxon>
        <taxon>Bacillales</taxon>
        <taxon>Bacillaceae</taxon>
        <taxon>Pontibacillus</taxon>
    </lineage>
</organism>
<feature type="domain" description="Flagellar basal-body/hook protein C-terminal" evidence="11">
    <location>
        <begin position="470"/>
        <end position="508"/>
    </location>
</feature>
<keyword evidence="8" id="KW-0175">Coiled coil</keyword>
<evidence type="ECO:0000313" key="13">
    <source>
        <dbReference type="EMBL" id="KGX86314.1"/>
    </source>
</evidence>
<dbReference type="Pfam" id="PF06429">
    <property type="entry name" value="Flg_bbr_C"/>
    <property type="match status" value="1"/>
</dbReference>
<reference evidence="13 14" key="1">
    <citation type="submission" date="2013-08" db="EMBL/GenBank/DDBJ databases">
        <authorList>
            <person name="Huang J."/>
            <person name="Wang G."/>
        </authorList>
    </citation>
    <scope>NUCLEOTIDE SEQUENCE [LARGE SCALE GENOMIC DNA]</scope>
    <source>
        <strain evidence="13 14">JSM 072002</strain>
    </source>
</reference>
<dbReference type="Pfam" id="PF00460">
    <property type="entry name" value="Flg_bb_rod"/>
    <property type="match status" value="1"/>
</dbReference>
<keyword evidence="5 7" id="KW-0964">Secreted</keyword>
<dbReference type="eggNOG" id="COG1256">
    <property type="taxonomic scope" value="Bacteria"/>
</dbReference>